<keyword evidence="1" id="KW-0812">Transmembrane</keyword>
<comment type="caution">
    <text evidence="2">The sequence shown here is derived from an EMBL/GenBank/DDBJ whole genome shotgun (WGS) entry which is preliminary data.</text>
</comment>
<protein>
    <submittedName>
        <fullName evidence="2">Uncharacterized protein</fullName>
    </submittedName>
</protein>
<evidence type="ECO:0000313" key="3">
    <source>
        <dbReference type="Proteomes" id="UP001456524"/>
    </source>
</evidence>
<dbReference type="Proteomes" id="UP001456524">
    <property type="component" value="Unassembled WGS sequence"/>
</dbReference>
<keyword evidence="3" id="KW-1185">Reference proteome</keyword>
<gene>
    <name evidence="2" type="ORF">IWX90DRAFT_192141</name>
</gene>
<evidence type="ECO:0000313" key="2">
    <source>
        <dbReference type="EMBL" id="KAK8169892.1"/>
    </source>
</evidence>
<feature type="transmembrane region" description="Helical" evidence="1">
    <location>
        <begin position="112"/>
        <end position="136"/>
    </location>
</feature>
<feature type="transmembrane region" description="Helical" evidence="1">
    <location>
        <begin position="83"/>
        <end position="105"/>
    </location>
</feature>
<proteinExistence type="predicted"/>
<evidence type="ECO:0000256" key="1">
    <source>
        <dbReference type="SAM" id="Phobius"/>
    </source>
</evidence>
<name>A0ABR1XX68_9PEZI</name>
<dbReference type="EMBL" id="JBBWUH010000004">
    <property type="protein sequence ID" value="KAK8169892.1"/>
    <property type="molecule type" value="Genomic_DNA"/>
</dbReference>
<organism evidence="2 3">
    <name type="scientific">Phyllosticta citrichinensis</name>
    <dbReference type="NCBI Taxonomy" id="1130410"/>
    <lineage>
        <taxon>Eukaryota</taxon>
        <taxon>Fungi</taxon>
        <taxon>Dikarya</taxon>
        <taxon>Ascomycota</taxon>
        <taxon>Pezizomycotina</taxon>
        <taxon>Dothideomycetes</taxon>
        <taxon>Dothideomycetes incertae sedis</taxon>
        <taxon>Botryosphaeriales</taxon>
        <taxon>Phyllostictaceae</taxon>
        <taxon>Phyllosticta</taxon>
    </lineage>
</organism>
<keyword evidence="1" id="KW-0472">Membrane</keyword>
<accession>A0ABR1XX68</accession>
<keyword evidence="1" id="KW-1133">Transmembrane helix</keyword>
<reference evidence="2 3" key="1">
    <citation type="journal article" date="2022" name="G3 (Bethesda)">
        <title>Enemy or ally: a genomic approach to elucidate the lifestyle of Phyllosticta citrichinaensis.</title>
        <authorList>
            <person name="Buijs V.A."/>
            <person name="Groenewald J.Z."/>
            <person name="Haridas S."/>
            <person name="LaButti K.M."/>
            <person name="Lipzen A."/>
            <person name="Martin F.M."/>
            <person name="Barry K."/>
            <person name="Grigoriev I.V."/>
            <person name="Crous P.W."/>
            <person name="Seidl M.F."/>
        </authorList>
    </citation>
    <scope>NUCLEOTIDE SEQUENCE [LARGE SCALE GENOMIC DNA]</scope>
    <source>
        <strain evidence="2 3">CBS 129764</strain>
    </source>
</reference>
<sequence>MSLSVLASLTSFSTVPTASLVYPTFPFENIDGWHGMAPARRAESESRNWKIEAVGIHEWVRKASLAVDTRGCCILLGGWVDGWLTGLSVLLCSYLFFFFFSFSLVSGSVLPLLVTFTPLCIHLFRLSLLFLLLLGVNGSGDKRADDAIMHAWAGGWLDTNFEFGSFEHLVLLVYLLCLET</sequence>